<dbReference type="PROSITE" id="PS50088">
    <property type="entry name" value="ANK_REPEAT"/>
    <property type="match status" value="1"/>
</dbReference>
<dbReference type="PANTHER" id="PTHR24193">
    <property type="entry name" value="ANKYRIN REPEAT PROTEIN"/>
    <property type="match status" value="1"/>
</dbReference>
<name>A0ABM7NR65_9VIRU</name>
<dbReference type="SMART" id="SM00248">
    <property type="entry name" value="ANK"/>
    <property type="match status" value="4"/>
</dbReference>
<dbReference type="Proteomes" id="UP001321479">
    <property type="component" value="Segment"/>
</dbReference>
<dbReference type="EMBL" id="AP024483">
    <property type="protein sequence ID" value="BCS82586.1"/>
    <property type="molecule type" value="Genomic_DNA"/>
</dbReference>
<dbReference type="InterPro" id="IPR050663">
    <property type="entry name" value="Ankyrin-SOCS_Box"/>
</dbReference>
<evidence type="ECO:0000313" key="4">
    <source>
        <dbReference type="Proteomes" id="UP001321479"/>
    </source>
</evidence>
<dbReference type="SUPFAM" id="SSF48403">
    <property type="entry name" value="Ankyrin repeat"/>
    <property type="match status" value="1"/>
</dbReference>
<dbReference type="Pfam" id="PF12796">
    <property type="entry name" value="Ank_2"/>
    <property type="match status" value="1"/>
</dbReference>
<dbReference type="Gene3D" id="1.25.40.20">
    <property type="entry name" value="Ankyrin repeat-containing domain"/>
    <property type="match status" value="1"/>
</dbReference>
<keyword evidence="1" id="KW-0677">Repeat</keyword>
<protein>
    <submittedName>
        <fullName evidence="3">Ankyrin repeat protein</fullName>
    </submittedName>
</protein>
<accession>A0ABM7NR65</accession>
<dbReference type="PANTHER" id="PTHR24193:SF121">
    <property type="entry name" value="ADA2A-CONTAINING COMPLEX COMPONENT 3, ISOFORM D"/>
    <property type="match status" value="1"/>
</dbReference>
<proteinExistence type="predicted"/>
<evidence type="ECO:0000256" key="2">
    <source>
        <dbReference type="ARBA" id="ARBA00023043"/>
    </source>
</evidence>
<keyword evidence="4" id="KW-1185">Reference proteome</keyword>
<dbReference type="RefSeq" id="YP_010841194.1">
    <property type="nucleotide sequence ID" value="NC_079139.1"/>
</dbReference>
<evidence type="ECO:0000313" key="3">
    <source>
        <dbReference type="EMBL" id="BCS82586.1"/>
    </source>
</evidence>
<dbReference type="GeneID" id="80557791"/>
<evidence type="ECO:0000256" key="1">
    <source>
        <dbReference type="ARBA" id="ARBA00022737"/>
    </source>
</evidence>
<organism evidence="3 4">
    <name type="scientific">Cotonvirus japonicus</name>
    <dbReference type="NCBI Taxonomy" id="2811091"/>
    <lineage>
        <taxon>Viruses</taxon>
        <taxon>Varidnaviria</taxon>
        <taxon>Bamfordvirae</taxon>
        <taxon>Nucleocytoviricota</taxon>
        <taxon>Megaviricetes</taxon>
        <taxon>Imitervirales</taxon>
        <taxon>Mimiviridae</taxon>
        <taxon>Megamimivirinae</taxon>
        <taxon>Cotonvirus</taxon>
        <taxon>Cotonvirus japonicum</taxon>
    </lineage>
</organism>
<dbReference type="InterPro" id="IPR036770">
    <property type="entry name" value="Ankyrin_rpt-contain_sf"/>
</dbReference>
<keyword evidence="2" id="KW-0040">ANK repeat</keyword>
<dbReference type="InterPro" id="IPR002110">
    <property type="entry name" value="Ankyrin_rpt"/>
</dbReference>
<sequence>MSKINCDDFMNEITVNTFDYPINEVYNYVYYYRDNHDEGWNSGTLENHMSENDEESLEKFKILKENNEFNTDDLISYVVETERIKLLELAFTTDLLTVQDHEELLKYTIYNGKAKVLKYLINIGIDLSIGHNFATKLSPKSGQIDIIEILIENGQDITLDDNFALRYATYINDMNIIKFLVKNGADVTAKDNYCIKCSTFNKLPDLMRFFKESGAEWDPNLMYYLKTIIYSDIYHNAQNINICIKYLIDNGVDINDLSDQDIQYCFEHQNQELIIFLLENKIKLSFMDNYIVTNSNLNKIIKLMSDQNINQENLMKFLIKSCFELRTINLYAQ</sequence>
<reference evidence="3 4" key="1">
    <citation type="submission" date="2021-02" db="EMBL/GenBank/DDBJ databases">
        <title>Cotonvirus japonicus, which uses Golgi apparatus of host cells for its virion factory, phylogenetically links tailed tupanvirus and icosahedral mimivirus.</title>
        <authorList>
            <person name="Takahashi H."/>
            <person name="Fukaya S."/>
            <person name="Song C."/>
            <person name="Murata K."/>
            <person name="Takemura M."/>
        </authorList>
    </citation>
    <scope>NUCLEOTIDE SEQUENCE [LARGE SCALE GENOMIC DNA]</scope>
</reference>
<dbReference type="PROSITE" id="PS50297">
    <property type="entry name" value="ANK_REP_REGION"/>
    <property type="match status" value="1"/>
</dbReference>